<keyword evidence="3" id="KW-1185">Reference proteome</keyword>
<gene>
    <name evidence="2" type="ORF">Tdes44962_MAKER08047</name>
</gene>
<feature type="region of interest" description="Disordered" evidence="1">
    <location>
        <begin position="1"/>
        <end position="65"/>
    </location>
</feature>
<proteinExistence type="predicted"/>
<organism evidence="2 3">
    <name type="scientific">Teratosphaeria destructans</name>
    <dbReference type="NCBI Taxonomy" id="418781"/>
    <lineage>
        <taxon>Eukaryota</taxon>
        <taxon>Fungi</taxon>
        <taxon>Dikarya</taxon>
        <taxon>Ascomycota</taxon>
        <taxon>Pezizomycotina</taxon>
        <taxon>Dothideomycetes</taxon>
        <taxon>Dothideomycetidae</taxon>
        <taxon>Mycosphaerellales</taxon>
        <taxon>Teratosphaeriaceae</taxon>
        <taxon>Teratosphaeria</taxon>
    </lineage>
</organism>
<evidence type="ECO:0000313" key="3">
    <source>
        <dbReference type="Proteomes" id="UP001138500"/>
    </source>
</evidence>
<sequence>MTSTASRLTKNGAGRLDLDAKGHEHRSDFDEFKVSNDRLLSPSVPSRGAKTASPQQLPSTPCQPLFPWNSSGAADICAPPYIDT</sequence>
<reference evidence="2 3" key="1">
    <citation type="journal article" date="2018" name="IMA Fungus">
        <title>IMA Genome-F 10: Nine draft genome sequences of Claviceps purpurea s.lat., including C. arundinis, C. humidiphila, and C. cf. spartinae, pseudomolecules for the pitch canker pathogen Fusarium circinatum, draft genome of Davidsoniella eucalypti, Grosmannia galeiformis, Quambalaria eucalypti, and Teratosphaeria destructans.</title>
        <authorList>
            <person name="Wingfield B.D."/>
            <person name="Liu M."/>
            <person name="Nguyen H.D."/>
            <person name="Lane F.A."/>
            <person name="Morgan S.W."/>
            <person name="De Vos L."/>
            <person name="Wilken P.M."/>
            <person name="Duong T.A."/>
            <person name="Aylward J."/>
            <person name="Coetzee M.P."/>
            <person name="Dadej K."/>
            <person name="De Beer Z.W."/>
            <person name="Findlay W."/>
            <person name="Havenga M."/>
            <person name="Kolarik M."/>
            <person name="Menzies J.G."/>
            <person name="Naidoo K."/>
            <person name="Pochopski O."/>
            <person name="Shoukouhi P."/>
            <person name="Santana Q.C."/>
            <person name="Seifert K.A."/>
            <person name="Soal N."/>
            <person name="Steenkamp E.T."/>
            <person name="Tatham C.T."/>
            <person name="van der Nest M.A."/>
            <person name="Wingfield M.J."/>
        </authorList>
    </citation>
    <scope>NUCLEOTIDE SEQUENCE [LARGE SCALE GENOMIC DNA]</scope>
    <source>
        <strain evidence="2">CMW44962</strain>
    </source>
</reference>
<dbReference type="EMBL" id="RIBY02000613">
    <property type="protein sequence ID" value="KAH9839650.1"/>
    <property type="molecule type" value="Genomic_DNA"/>
</dbReference>
<feature type="compositionally biased region" description="Basic and acidic residues" evidence="1">
    <location>
        <begin position="16"/>
        <end position="36"/>
    </location>
</feature>
<name>A0A9W7SXK4_9PEZI</name>
<accession>A0A9W7SXK4</accession>
<reference evidence="2 3" key="2">
    <citation type="journal article" date="2021" name="Curr. Genet.">
        <title>Genetic response to nitrogen starvation in the aggressive Eucalyptus foliar pathogen Teratosphaeria destructans.</title>
        <authorList>
            <person name="Havenga M."/>
            <person name="Wingfield B.D."/>
            <person name="Wingfield M.J."/>
            <person name="Dreyer L.L."/>
            <person name="Roets F."/>
            <person name="Aylward J."/>
        </authorList>
    </citation>
    <scope>NUCLEOTIDE SEQUENCE [LARGE SCALE GENOMIC DNA]</scope>
    <source>
        <strain evidence="2">CMW44962</strain>
    </source>
</reference>
<comment type="caution">
    <text evidence="2">The sequence shown here is derived from an EMBL/GenBank/DDBJ whole genome shotgun (WGS) entry which is preliminary data.</text>
</comment>
<dbReference type="AlphaFoldDB" id="A0A9W7SXK4"/>
<protein>
    <submittedName>
        <fullName evidence="2">Uncharacterized protein</fullName>
    </submittedName>
</protein>
<dbReference type="Proteomes" id="UP001138500">
    <property type="component" value="Unassembled WGS sequence"/>
</dbReference>
<evidence type="ECO:0000256" key="1">
    <source>
        <dbReference type="SAM" id="MobiDB-lite"/>
    </source>
</evidence>
<feature type="compositionally biased region" description="Polar residues" evidence="1">
    <location>
        <begin position="52"/>
        <end position="65"/>
    </location>
</feature>
<evidence type="ECO:0000313" key="2">
    <source>
        <dbReference type="EMBL" id="KAH9839650.1"/>
    </source>
</evidence>